<gene>
    <name evidence="2" type="ORF">MVES_000872</name>
</gene>
<dbReference type="PRINTS" id="PR00633">
    <property type="entry name" value="RCCNDNSATION"/>
</dbReference>
<dbReference type="InterPro" id="IPR009091">
    <property type="entry name" value="RCC1/BLIP-II"/>
</dbReference>
<name>A0A2N1JE39_9BASI</name>
<evidence type="ECO:0000313" key="2">
    <source>
        <dbReference type="EMBL" id="PKI84821.1"/>
    </source>
</evidence>
<dbReference type="InterPro" id="IPR053245">
    <property type="entry name" value="MitoProcess-Associated"/>
</dbReference>
<sequence length="589" mass="62020">MLRSGLRGVSSTCAGAWHARSLSSLPQPAKKGPHRWCFGAALVGGALGAFALSAPAWTDVCEEAQMAPTEQRLPMAAVYAWGSNKSKVAAPSSGKATVNTPSAIPAFEGVGFRDMQLCTTYGAAADVHGDVVQWGTGFTGDAPDAFPVPQRTLVGKDIVRLELCGPKIYALSRAGDIYVFASARANQSVHYSWMEKLAGSSSIDYVKLGAQGGRFSSEKFCDIAGGEHHLLALSTSGHVWGVPVDAEANTYGQLGYARTELNAVRDGQPVSVEWQLQPRVVQRTQGSDKSVDAVPHRSIIMDSTSIRYATKLRAIPSLENSTFAEIAAGSAHSLARTLDGRVLGWGANGNGQLGLGVSTSVDTVAVPTEVCWPRSLVGRRAQCLRIAAGGVTSMFAVQSAGVAGKTDKDAPPPFTMESRIDLLAAGGGARGTLGNAQRPQTCSAPVRVRTVSGLAEYDETSRAMSPIHIHAISIGCSGQCALVMDAPSIGTETRRDVYVWGANDTYQLGNGKRTNGAVPALLTLSDEPQSERTSRNAPILNRLLLVEQTTGGASAYDPDGRRLERAYTSLAQRIVAGGECMAVYTQIPS</sequence>
<dbReference type="Gene3D" id="2.130.10.30">
    <property type="entry name" value="Regulator of chromosome condensation 1/beta-lactamase-inhibitor protein II"/>
    <property type="match status" value="2"/>
</dbReference>
<reference evidence="2 3" key="1">
    <citation type="submission" date="2017-10" db="EMBL/GenBank/DDBJ databases">
        <title>A novel species of cold-tolerant Malassezia isolated from bats.</title>
        <authorList>
            <person name="Lorch J.M."/>
            <person name="Palmer J.M."/>
            <person name="Vanderwolf K.J."/>
            <person name="Schmidt K.Z."/>
            <person name="Verant M.L."/>
            <person name="Weller T.J."/>
            <person name="Blehert D.S."/>
        </authorList>
    </citation>
    <scope>NUCLEOTIDE SEQUENCE [LARGE SCALE GENOMIC DNA]</scope>
    <source>
        <strain evidence="2 3">NWHC:44797-103</strain>
    </source>
</reference>
<dbReference type="SUPFAM" id="SSF50985">
    <property type="entry name" value="RCC1/BLIP-II"/>
    <property type="match status" value="1"/>
</dbReference>
<protein>
    <submittedName>
        <fullName evidence="2">Uncharacterized protein</fullName>
    </submittedName>
</protein>
<dbReference type="AlphaFoldDB" id="A0A2N1JE39"/>
<dbReference type="STRING" id="2020962.A0A2N1JE39"/>
<dbReference type="OrthoDB" id="10256179at2759"/>
<evidence type="ECO:0000256" key="1">
    <source>
        <dbReference type="PROSITE-ProRule" id="PRU00235"/>
    </source>
</evidence>
<dbReference type="InterPro" id="IPR000408">
    <property type="entry name" value="Reg_chr_condens"/>
</dbReference>
<dbReference type="GO" id="GO:0034551">
    <property type="term" value="P:mitochondrial respiratory chain complex III assembly"/>
    <property type="evidence" value="ECO:0007669"/>
    <property type="project" value="TreeGrafter"/>
</dbReference>
<dbReference type="Pfam" id="PF13540">
    <property type="entry name" value="RCC1_2"/>
    <property type="match status" value="1"/>
</dbReference>
<evidence type="ECO:0000313" key="3">
    <source>
        <dbReference type="Proteomes" id="UP000232875"/>
    </source>
</evidence>
<dbReference type="PANTHER" id="PTHR47563:SF1">
    <property type="entry name" value="PROTEIN FMP25, MITOCHONDRIAL"/>
    <property type="match status" value="1"/>
</dbReference>
<dbReference type="PANTHER" id="PTHR47563">
    <property type="entry name" value="PROTEIN FMP25, MITOCHONDRIAL"/>
    <property type="match status" value="1"/>
</dbReference>
<organism evidence="2 3">
    <name type="scientific">Malassezia vespertilionis</name>
    <dbReference type="NCBI Taxonomy" id="2020962"/>
    <lineage>
        <taxon>Eukaryota</taxon>
        <taxon>Fungi</taxon>
        <taxon>Dikarya</taxon>
        <taxon>Basidiomycota</taxon>
        <taxon>Ustilaginomycotina</taxon>
        <taxon>Malasseziomycetes</taxon>
        <taxon>Malasseziales</taxon>
        <taxon>Malasseziaceae</taxon>
        <taxon>Malassezia</taxon>
    </lineage>
</organism>
<dbReference type="Proteomes" id="UP000232875">
    <property type="component" value="Unassembled WGS sequence"/>
</dbReference>
<accession>A0A2N1JE39</accession>
<dbReference type="GO" id="GO:0005743">
    <property type="term" value="C:mitochondrial inner membrane"/>
    <property type="evidence" value="ECO:0007669"/>
    <property type="project" value="TreeGrafter"/>
</dbReference>
<dbReference type="Pfam" id="PF00415">
    <property type="entry name" value="RCC1"/>
    <property type="match status" value="1"/>
</dbReference>
<proteinExistence type="predicted"/>
<dbReference type="EMBL" id="KZ454988">
    <property type="protein sequence ID" value="PKI84821.1"/>
    <property type="molecule type" value="Genomic_DNA"/>
</dbReference>
<feature type="repeat" description="RCC1" evidence="1">
    <location>
        <begin position="340"/>
        <end position="399"/>
    </location>
</feature>
<dbReference type="PROSITE" id="PS50012">
    <property type="entry name" value="RCC1_3"/>
    <property type="match status" value="1"/>
</dbReference>
<keyword evidence="3" id="KW-1185">Reference proteome</keyword>